<dbReference type="InterPro" id="IPR013120">
    <property type="entry name" value="FAR_NAD-bd"/>
</dbReference>
<dbReference type="PROSITE" id="PS00061">
    <property type="entry name" value="ADH_SHORT"/>
    <property type="match status" value="1"/>
</dbReference>
<dbReference type="PRINTS" id="PR00081">
    <property type="entry name" value="GDHRDH"/>
</dbReference>
<evidence type="ECO:0000256" key="3">
    <source>
        <dbReference type="ARBA" id="ARBA00023002"/>
    </source>
</evidence>
<reference evidence="5" key="1">
    <citation type="journal article" date="2023" name="G3 (Bethesda)">
        <title>Whole genome assembly and annotation of the endangered Caribbean coral Acropora cervicornis.</title>
        <authorList>
            <person name="Selwyn J.D."/>
            <person name="Vollmer S.V."/>
        </authorList>
    </citation>
    <scope>NUCLEOTIDE SEQUENCE</scope>
    <source>
        <strain evidence="5">K2</strain>
    </source>
</reference>
<organism evidence="5 6">
    <name type="scientific">Acropora cervicornis</name>
    <name type="common">Staghorn coral</name>
    <dbReference type="NCBI Taxonomy" id="6130"/>
    <lineage>
        <taxon>Eukaryota</taxon>
        <taxon>Metazoa</taxon>
        <taxon>Cnidaria</taxon>
        <taxon>Anthozoa</taxon>
        <taxon>Hexacorallia</taxon>
        <taxon>Scleractinia</taxon>
        <taxon>Astrocoeniina</taxon>
        <taxon>Acroporidae</taxon>
        <taxon>Acropora</taxon>
    </lineage>
</organism>
<dbReference type="Proteomes" id="UP001249851">
    <property type="component" value="Unassembled WGS sequence"/>
</dbReference>
<gene>
    <name evidence="5" type="ORF">P5673_029780</name>
</gene>
<dbReference type="InterPro" id="IPR042099">
    <property type="entry name" value="ANL_N_sf"/>
</dbReference>
<evidence type="ECO:0000256" key="1">
    <source>
        <dbReference type="ARBA" id="ARBA00022450"/>
    </source>
</evidence>
<accession>A0AAD9PV51</accession>
<keyword evidence="3" id="KW-0560">Oxidoreductase</keyword>
<evidence type="ECO:0000259" key="4">
    <source>
        <dbReference type="PROSITE" id="PS50075"/>
    </source>
</evidence>
<dbReference type="InterPro" id="IPR009081">
    <property type="entry name" value="PP-bd_ACP"/>
</dbReference>
<dbReference type="InterPro" id="IPR020904">
    <property type="entry name" value="Sc_DH/Rdtase_CS"/>
</dbReference>
<dbReference type="Pfam" id="PF00106">
    <property type="entry name" value="adh_short"/>
    <property type="match status" value="2"/>
</dbReference>
<evidence type="ECO:0000256" key="2">
    <source>
        <dbReference type="ARBA" id="ARBA00022553"/>
    </source>
</evidence>
<dbReference type="SUPFAM" id="SSF51735">
    <property type="entry name" value="NAD(P)-binding Rossmann-fold domains"/>
    <property type="match status" value="2"/>
</dbReference>
<dbReference type="PANTHER" id="PTHR44845:SF6">
    <property type="entry name" value="BETA-ALANINE-ACTIVATING ENZYME"/>
    <property type="match status" value="1"/>
</dbReference>
<dbReference type="SUPFAM" id="SSF56801">
    <property type="entry name" value="Acetyl-CoA synthetase-like"/>
    <property type="match status" value="1"/>
</dbReference>
<comment type="caution">
    <text evidence="5">The sequence shown here is derived from an EMBL/GenBank/DDBJ whole genome shotgun (WGS) entry which is preliminary data.</text>
</comment>
<dbReference type="Pfam" id="PF07993">
    <property type="entry name" value="NAD_binding_4"/>
    <property type="match status" value="1"/>
</dbReference>
<dbReference type="PROSITE" id="PS00455">
    <property type="entry name" value="AMP_BINDING"/>
    <property type="match status" value="1"/>
</dbReference>
<dbReference type="FunFam" id="1.10.1200.10:FF:000005">
    <property type="entry name" value="Nonribosomal peptide synthetase 1"/>
    <property type="match status" value="1"/>
</dbReference>
<keyword evidence="2" id="KW-0597">Phosphoprotein</keyword>
<dbReference type="CDD" id="cd05930">
    <property type="entry name" value="A_NRPS"/>
    <property type="match status" value="1"/>
</dbReference>
<feature type="domain" description="Carrier" evidence="4">
    <location>
        <begin position="529"/>
        <end position="604"/>
    </location>
</feature>
<dbReference type="PROSITE" id="PS50075">
    <property type="entry name" value="CARRIER"/>
    <property type="match status" value="1"/>
</dbReference>
<evidence type="ECO:0000313" key="6">
    <source>
        <dbReference type="Proteomes" id="UP001249851"/>
    </source>
</evidence>
<sequence length="1359" mass="150707">MDYESEGCLHEIFERQMKKTSPTATAVVSGDGRSISFGELNNLSDVLATNLRNKGVKRDKAVGIYLERSLEYPVAYVAILKAGGAYMPLELSYPENLLNSILEDAQPAAVITSEHLKDKLPKSANTVILSDGWEERLSKENERGLVLGKVKSELDDLAYIVYSSGTTGKPKGICCPHRGAVFSYTWRFKSYPFQPDDRVACNVFFVWEMLRPLLKGIPLYVIPDSVIYDPTLLLPFMKKHKITQVLFTPSLLETILTCENSDLAGHLSSMRTIWLCGEVVTTALRDRCMKILPWIKLLNLYSVSECHDVASADLTNMQFQEELSDSDENKRKFCPVGKLLPGVYVAIMDDNLKPLPVGLSGEIFVGGPTLARGYLNRPELNAFRFIDCPKEVPESAGPKLYRTGDWGYLLSSGMLEICGRCDSMVKVRGYSIETQAVEAALLQLPMVSACCVVAHGEEGDDKYLAAYIVPEGNKVTKKDVRAALKTRLPFYMIPSHFVFLASIPVTPAGKLDKKKLPPIASFGKDEEGLPSTSSERSLAQLWCEVLNIPNIDVQEGFFDLGGHSLLATHLLLKVNSSFRVNLTVQDLFASPTVAEMANMIDELQQNGSQMNKDLYEGKVDLPNEVNYHSGAEGFVNMDIMLRAFWRSGNFKNTRRWIRGRVLLTGATGFLGVFLLRDLIRFTKVHVFCVVREQPEGLSGKDRLKQILQKFKVLPLTTDRQQMTEEERYLDYGFEHRVTVVKGDVSLIKLGMSEEEFVHLSSEIDFIIHAAAAVNMVYPYQALRGANVQGTQNVLLFACTGKIKPLHYISTDAVFPHGLSNCSEDADLTKYASQLVDGLVEIVTIFEVITVRNIARKKRIIAPLTLTAENRCVILDCISGNLSADREHVQWNPLDFTLLMIKGMTATLSAPDIDWQVEMTPVDFVSEIIVKMTQVFFAQFISDLIDGFLYRWLFEWMSVHGYPLDVIPFQDWCRRIEVACKNESSNGLSSLLRLLEMWLKEPSFLGSLSTYTMTNFEAVMKHFKVSYPLLNSELLTTYFSALVAQGVLPAPKKKIRGPRSLGGKVAIVTGASSGIGEAVARALAENGAKVVLAARRKDRLDKIRDEIAEMGDVAVSVATDVVNRQEVLDLVAHTKKTLGPVDIIVNCAGLGYYTTLKNCLVDEWERMVDVNCKENVFYVLGVDHLTELAGRISLFATVTRQHCSAERASHGKAVVIPEEQSQFRQKQLSGVMNSIAAVLPGMLTRKKGHIISISSNAGRKVFAGLTVYSATKFFVEALMQGLRLETVGSGIKVTTIQPGDVSTEFGSGGADAQARENYEVSENIKRLNPNDIASAIVYAATQADHCAVNEIMLEPTDAPC</sequence>
<dbReference type="Gene3D" id="3.40.50.12780">
    <property type="entry name" value="N-terminal domain of ligase-like"/>
    <property type="match status" value="1"/>
</dbReference>
<protein>
    <submittedName>
        <fullName evidence="5">Glycine betaine reductase ATRR</fullName>
    </submittedName>
</protein>
<dbReference type="InterPro" id="IPR020845">
    <property type="entry name" value="AMP-binding_CS"/>
</dbReference>
<dbReference type="PANTHER" id="PTHR44845">
    <property type="entry name" value="CARRIER DOMAIN-CONTAINING PROTEIN"/>
    <property type="match status" value="1"/>
</dbReference>
<dbReference type="Pfam" id="PF00550">
    <property type="entry name" value="PP-binding"/>
    <property type="match status" value="1"/>
</dbReference>
<dbReference type="InterPro" id="IPR000873">
    <property type="entry name" value="AMP-dep_synth/lig_dom"/>
</dbReference>
<dbReference type="Pfam" id="PF00501">
    <property type="entry name" value="AMP-binding"/>
    <property type="match status" value="1"/>
</dbReference>
<dbReference type="InterPro" id="IPR002347">
    <property type="entry name" value="SDR_fam"/>
</dbReference>
<dbReference type="FunFam" id="3.40.50.980:FF:000001">
    <property type="entry name" value="Non-ribosomal peptide synthetase"/>
    <property type="match status" value="1"/>
</dbReference>
<dbReference type="EMBL" id="JARQWQ010000122">
    <property type="protein sequence ID" value="KAK2549659.1"/>
    <property type="molecule type" value="Genomic_DNA"/>
</dbReference>
<reference evidence="5" key="2">
    <citation type="journal article" date="2023" name="Science">
        <title>Genomic signatures of disease resistance in endangered staghorn corals.</title>
        <authorList>
            <person name="Vollmer S.V."/>
            <person name="Selwyn J.D."/>
            <person name="Despard B.A."/>
            <person name="Roesel C.L."/>
        </authorList>
    </citation>
    <scope>NUCLEOTIDE SEQUENCE</scope>
    <source>
        <strain evidence="5">K2</strain>
    </source>
</reference>
<evidence type="ECO:0000313" key="5">
    <source>
        <dbReference type="EMBL" id="KAK2549659.1"/>
    </source>
</evidence>
<dbReference type="InterPro" id="IPR036291">
    <property type="entry name" value="NAD(P)-bd_dom_sf"/>
</dbReference>
<name>A0AAD9PV51_ACRCE</name>
<dbReference type="InterPro" id="IPR045851">
    <property type="entry name" value="AMP-bd_C_sf"/>
</dbReference>
<dbReference type="Gene3D" id="3.30.300.30">
    <property type="match status" value="1"/>
</dbReference>
<dbReference type="Pfam" id="PF13193">
    <property type="entry name" value="AMP-binding_C"/>
    <property type="match status" value="1"/>
</dbReference>
<dbReference type="InterPro" id="IPR029058">
    <property type="entry name" value="AB_hydrolase_fold"/>
</dbReference>
<keyword evidence="1" id="KW-0596">Phosphopantetheine</keyword>
<dbReference type="SUPFAM" id="SSF47336">
    <property type="entry name" value="ACP-like"/>
    <property type="match status" value="1"/>
</dbReference>
<dbReference type="Gene3D" id="3.40.50.1820">
    <property type="entry name" value="alpha/beta hydrolase"/>
    <property type="match status" value="1"/>
</dbReference>
<dbReference type="Gene3D" id="3.40.50.720">
    <property type="entry name" value="NAD(P)-binding Rossmann-like Domain"/>
    <property type="match status" value="2"/>
</dbReference>
<proteinExistence type="predicted"/>
<keyword evidence="6" id="KW-1185">Reference proteome</keyword>
<dbReference type="InterPro" id="IPR025110">
    <property type="entry name" value="AMP-bd_C"/>
</dbReference>
<dbReference type="GO" id="GO:0016491">
    <property type="term" value="F:oxidoreductase activity"/>
    <property type="evidence" value="ECO:0007669"/>
    <property type="project" value="UniProtKB-KW"/>
</dbReference>
<dbReference type="InterPro" id="IPR036736">
    <property type="entry name" value="ACP-like_sf"/>
</dbReference>